<dbReference type="OrthoDB" id="3933243at2759"/>
<evidence type="ECO:0000313" key="4">
    <source>
        <dbReference type="Proteomes" id="UP000799778"/>
    </source>
</evidence>
<proteinExistence type="predicted"/>
<dbReference type="Proteomes" id="UP000799778">
    <property type="component" value="Unassembled WGS sequence"/>
</dbReference>
<feature type="compositionally biased region" description="Basic and acidic residues" evidence="1">
    <location>
        <begin position="256"/>
        <end position="277"/>
    </location>
</feature>
<name>A0A6A5XDJ6_9PLEO</name>
<feature type="compositionally biased region" description="Low complexity" evidence="1">
    <location>
        <begin position="302"/>
        <end position="330"/>
    </location>
</feature>
<sequence>MFFKTYATVALATGLAAAKPIAPRTPNNNLVFGNNAGRNAQGFSFIDGFNNFNNQQQVIQIQEQNLQIIDNGFQQQVVQQANEVLIVNNQQNGFNNQLNNLFRKSNFRNNFNQQSTVMLVVQEIQIAVDDGRGNQFQQNVFAQSAVVANRGLAATQTVMIFQQETLIAQNILGGVGGFQNFQNNILGGGKGRGGNNIVSVPTQTAAVQLFGSKPTWSSVAEDPAATLGGVWQAELEDVQKIENNNGDNDLNNQAAEQEKKALDEAKAAEEAAKKEAEQQQQQQNQEGEQNNAEEEQKKAEEAQNQQSAAEPAATAAPAAPAAAPAEGEKL</sequence>
<organism evidence="3 4">
    <name type="scientific">Aaosphaeria arxii CBS 175.79</name>
    <dbReference type="NCBI Taxonomy" id="1450172"/>
    <lineage>
        <taxon>Eukaryota</taxon>
        <taxon>Fungi</taxon>
        <taxon>Dikarya</taxon>
        <taxon>Ascomycota</taxon>
        <taxon>Pezizomycotina</taxon>
        <taxon>Dothideomycetes</taxon>
        <taxon>Pleosporomycetidae</taxon>
        <taxon>Pleosporales</taxon>
        <taxon>Pleosporales incertae sedis</taxon>
        <taxon>Aaosphaeria</taxon>
    </lineage>
</organism>
<evidence type="ECO:0000256" key="1">
    <source>
        <dbReference type="SAM" id="MobiDB-lite"/>
    </source>
</evidence>
<feature type="region of interest" description="Disordered" evidence="1">
    <location>
        <begin position="256"/>
        <end position="330"/>
    </location>
</feature>
<gene>
    <name evidence="3" type="ORF">BU24DRAFT_49478</name>
</gene>
<dbReference type="GeneID" id="54291479"/>
<dbReference type="RefSeq" id="XP_033379289.1">
    <property type="nucleotide sequence ID" value="XM_033534082.1"/>
</dbReference>
<accession>A0A6A5XDJ6</accession>
<protein>
    <submittedName>
        <fullName evidence="3">Uncharacterized protein</fullName>
    </submittedName>
</protein>
<feature type="signal peptide" evidence="2">
    <location>
        <begin position="1"/>
        <end position="18"/>
    </location>
</feature>
<feature type="chain" id="PRO_5025395059" evidence="2">
    <location>
        <begin position="19"/>
        <end position="330"/>
    </location>
</feature>
<dbReference type="AlphaFoldDB" id="A0A6A5XDJ6"/>
<evidence type="ECO:0000313" key="3">
    <source>
        <dbReference type="EMBL" id="KAF2010950.1"/>
    </source>
</evidence>
<keyword evidence="2" id="KW-0732">Signal</keyword>
<evidence type="ECO:0000256" key="2">
    <source>
        <dbReference type="SAM" id="SignalP"/>
    </source>
</evidence>
<feature type="compositionally biased region" description="Low complexity" evidence="1">
    <location>
        <begin position="278"/>
        <end position="290"/>
    </location>
</feature>
<keyword evidence="4" id="KW-1185">Reference proteome</keyword>
<dbReference type="EMBL" id="ML978075">
    <property type="protein sequence ID" value="KAF2010950.1"/>
    <property type="molecule type" value="Genomic_DNA"/>
</dbReference>
<reference evidence="3" key="1">
    <citation type="journal article" date="2020" name="Stud. Mycol.">
        <title>101 Dothideomycetes genomes: a test case for predicting lifestyles and emergence of pathogens.</title>
        <authorList>
            <person name="Haridas S."/>
            <person name="Albert R."/>
            <person name="Binder M."/>
            <person name="Bloem J."/>
            <person name="Labutti K."/>
            <person name="Salamov A."/>
            <person name="Andreopoulos B."/>
            <person name="Baker S."/>
            <person name="Barry K."/>
            <person name="Bills G."/>
            <person name="Bluhm B."/>
            <person name="Cannon C."/>
            <person name="Castanera R."/>
            <person name="Culley D."/>
            <person name="Daum C."/>
            <person name="Ezra D."/>
            <person name="Gonzalez J."/>
            <person name="Henrissat B."/>
            <person name="Kuo A."/>
            <person name="Liang C."/>
            <person name="Lipzen A."/>
            <person name="Lutzoni F."/>
            <person name="Magnuson J."/>
            <person name="Mondo S."/>
            <person name="Nolan M."/>
            <person name="Ohm R."/>
            <person name="Pangilinan J."/>
            <person name="Park H.-J."/>
            <person name="Ramirez L."/>
            <person name="Alfaro M."/>
            <person name="Sun H."/>
            <person name="Tritt A."/>
            <person name="Yoshinaga Y."/>
            <person name="Zwiers L.-H."/>
            <person name="Turgeon B."/>
            <person name="Goodwin S."/>
            <person name="Spatafora J."/>
            <person name="Crous P."/>
            <person name="Grigoriev I."/>
        </authorList>
    </citation>
    <scope>NUCLEOTIDE SEQUENCE</scope>
    <source>
        <strain evidence="3">CBS 175.79</strain>
    </source>
</reference>